<dbReference type="InterPro" id="IPR036514">
    <property type="entry name" value="SGNH_hydro_sf"/>
</dbReference>
<dbReference type="EMBL" id="CAJOBC010126034">
    <property type="protein sequence ID" value="CAF4595147.1"/>
    <property type="molecule type" value="Genomic_DNA"/>
</dbReference>
<dbReference type="AlphaFoldDB" id="A0A8S2Z304"/>
<comment type="caution">
    <text evidence="1">The sequence shown here is derived from an EMBL/GenBank/DDBJ whole genome shotgun (WGS) entry which is preliminary data.</text>
</comment>
<name>A0A8S2Z304_9BILA</name>
<dbReference type="Gene3D" id="3.40.50.1110">
    <property type="entry name" value="SGNH hydrolase"/>
    <property type="match status" value="1"/>
</dbReference>
<dbReference type="Proteomes" id="UP000681722">
    <property type="component" value="Unassembled WGS sequence"/>
</dbReference>
<evidence type="ECO:0000313" key="1">
    <source>
        <dbReference type="EMBL" id="CAF4595147.1"/>
    </source>
</evidence>
<feature type="non-terminal residue" evidence="1">
    <location>
        <position position="1"/>
    </location>
</feature>
<protein>
    <submittedName>
        <fullName evidence="1">Uncharacterized protein</fullName>
    </submittedName>
</protein>
<organism evidence="1 2">
    <name type="scientific">Didymodactylos carnosus</name>
    <dbReference type="NCBI Taxonomy" id="1234261"/>
    <lineage>
        <taxon>Eukaryota</taxon>
        <taxon>Metazoa</taxon>
        <taxon>Spiralia</taxon>
        <taxon>Gnathifera</taxon>
        <taxon>Rotifera</taxon>
        <taxon>Eurotatoria</taxon>
        <taxon>Bdelloidea</taxon>
        <taxon>Philodinida</taxon>
        <taxon>Philodinidae</taxon>
        <taxon>Didymodactylos</taxon>
    </lineage>
</organism>
<reference evidence="1" key="1">
    <citation type="submission" date="2021-02" db="EMBL/GenBank/DDBJ databases">
        <authorList>
            <person name="Nowell W R."/>
        </authorList>
    </citation>
    <scope>NUCLEOTIDE SEQUENCE</scope>
</reference>
<sequence>MKPYVSVLSDSMAGRATICEQPSGKSLSDFVRSRHGGQILRNISELLIIAGTNDIAIQTVKEVIDGLRALVALIRQLYPGIQRITVQEIMYRTKTSQKLSTTNETIDAMNTYSGYMTQLAIEERFETTKTVLNENDLFDDLHPNDRTGMQKLITTILRMFNSIRTQTCTLAALPVG</sequence>
<proteinExistence type="predicted"/>
<gene>
    <name evidence="1" type="ORF">SRO942_LOCUS48653</name>
</gene>
<evidence type="ECO:0000313" key="2">
    <source>
        <dbReference type="Proteomes" id="UP000681722"/>
    </source>
</evidence>
<dbReference type="SUPFAM" id="SSF52266">
    <property type="entry name" value="SGNH hydrolase"/>
    <property type="match status" value="1"/>
</dbReference>
<accession>A0A8S2Z304</accession>